<dbReference type="Pfam" id="PF00071">
    <property type="entry name" value="Ras"/>
    <property type="match status" value="1"/>
</dbReference>
<dbReference type="InterPro" id="IPR001806">
    <property type="entry name" value="Small_GTPase"/>
</dbReference>
<gene>
    <name evidence="2" type="ORF">HNY73_007468</name>
</gene>
<sequence>MRANKIPAIEPSATYKSSQNESRGNQEKYPSAHQKSGRGSAIHQDLHSILQSKDVVDMLQNPIIPSHDISGRPFSYPATKNFIRRLFSTNQDVPSVYRYLSLSNVNLNQHLYSQYCEKVHICVIGLPETEKEKLIRTFARDDNIRISQDKPLKFVVREEMVSFGTTLKIDIWSAEDSTAAVQDLRSLCGSSKTAIILVYKARQRYTLLIVEEWIKLLKHELSDKAPIILVSNKNGIGMSLSSKELGDDGMRVKKDNDLAAFYQCSTECVQEVEEVFLFAILKAFRQKIKTSISGTMSS</sequence>
<dbReference type="GO" id="GO:0005525">
    <property type="term" value="F:GTP binding"/>
    <property type="evidence" value="ECO:0007669"/>
    <property type="project" value="InterPro"/>
</dbReference>
<protein>
    <submittedName>
        <fullName evidence="2">Uncharacterized protein</fullName>
    </submittedName>
</protein>
<reference evidence="2" key="1">
    <citation type="journal article" date="2020" name="bioRxiv">
        <title>Chromosome-level reference genome of the European wasp spider Argiope bruennichi: a resource for studies on range expansion and evolutionary adaptation.</title>
        <authorList>
            <person name="Sheffer M.M."/>
            <person name="Hoppe A."/>
            <person name="Krehenwinkel H."/>
            <person name="Uhl G."/>
            <person name="Kuss A.W."/>
            <person name="Jensen L."/>
            <person name="Jensen C."/>
            <person name="Gillespie R.G."/>
            <person name="Hoff K.J."/>
            <person name="Prost S."/>
        </authorList>
    </citation>
    <scope>NUCLEOTIDE SEQUENCE</scope>
</reference>
<dbReference type="SUPFAM" id="SSF52540">
    <property type="entry name" value="P-loop containing nucleoside triphosphate hydrolases"/>
    <property type="match status" value="1"/>
</dbReference>
<dbReference type="AlphaFoldDB" id="A0A8T0FE14"/>
<reference evidence="2" key="2">
    <citation type="submission" date="2020-06" db="EMBL/GenBank/DDBJ databases">
        <authorList>
            <person name="Sheffer M."/>
        </authorList>
    </citation>
    <scope>NUCLEOTIDE SEQUENCE</scope>
</reference>
<dbReference type="EMBL" id="JABXBU010000012">
    <property type="protein sequence ID" value="KAF8789537.1"/>
    <property type="molecule type" value="Genomic_DNA"/>
</dbReference>
<organism evidence="2 3">
    <name type="scientific">Argiope bruennichi</name>
    <name type="common">Wasp spider</name>
    <name type="synonym">Aranea bruennichi</name>
    <dbReference type="NCBI Taxonomy" id="94029"/>
    <lineage>
        <taxon>Eukaryota</taxon>
        <taxon>Metazoa</taxon>
        <taxon>Ecdysozoa</taxon>
        <taxon>Arthropoda</taxon>
        <taxon>Chelicerata</taxon>
        <taxon>Arachnida</taxon>
        <taxon>Araneae</taxon>
        <taxon>Araneomorphae</taxon>
        <taxon>Entelegynae</taxon>
        <taxon>Araneoidea</taxon>
        <taxon>Araneidae</taxon>
        <taxon>Argiope</taxon>
    </lineage>
</organism>
<evidence type="ECO:0000313" key="3">
    <source>
        <dbReference type="Proteomes" id="UP000807504"/>
    </source>
</evidence>
<feature type="compositionally biased region" description="Polar residues" evidence="1">
    <location>
        <begin position="14"/>
        <end position="23"/>
    </location>
</feature>
<evidence type="ECO:0000256" key="1">
    <source>
        <dbReference type="SAM" id="MobiDB-lite"/>
    </source>
</evidence>
<feature type="region of interest" description="Disordered" evidence="1">
    <location>
        <begin position="1"/>
        <end position="42"/>
    </location>
</feature>
<name>A0A8T0FE14_ARGBR</name>
<dbReference type="Proteomes" id="UP000807504">
    <property type="component" value="Unassembled WGS sequence"/>
</dbReference>
<comment type="caution">
    <text evidence="2">The sequence shown here is derived from an EMBL/GenBank/DDBJ whole genome shotgun (WGS) entry which is preliminary data.</text>
</comment>
<evidence type="ECO:0000313" key="2">
    <source>
        <dbReference type="EMBL" id="KAF8789537.1"/>
    </source>
</evidence>
<dbReference type="Gene3D" id="3.40.50.300">
    <property type="entry name" value="P-loop containing nucleotide triphosphate hydrolases"/>
    <property type="match status" value="1"/>
</dbReference>
<dbReference type="InterPro" id="IPR027417">
    <property type="entry name" value="P-loop_NTPase"/>
</dbReference>
<accession>A0A8T0FE14</accession>
<dbReference type="GO" id="GO:0003924">
    <property type="term" value="F:GTPase activity"/>
    <property type="evidence" value="ECO:0007669"/>
    <property type="project" value="InterPro"/>
</dbReference>
<keyword evidence="3" id="KW-1185">Reference proteome</keyword>
<proteinExistence type="predicted"/>